<dbReference type="AlphaFoldDB" id="A0A1Q9CAG6"/>
<evidence type="ECO:0000259" key="2">
    <source>
        <dbReference type="Pfam" id="PF00078"/>
    </source>
</evidence>
<keyword evidence="4" id="KW-1185">Reference proteome</keyword>
<protein>
    <submittedName>
        <fullName evidence="3">LINE-1 retrotransposable element ORF2 protein</fullName>
    </submittedName>
</protein>
<dbReference type="InterPro" id="IPR000477">
    <property type="entry name" value="RT_dom"/>
</dbReference>
<organism evidence="3 4">
    <name type="scientific">Symbiodinium microadriaticum</name>
    <name type="common">Dinoflagellate</name>
    <name type="synonym">Zooxanthella microadriatica</name>
    <dbReference type="NCBI Taxonomy" id="2951"/>
    <lineage>
        <taxon>Eukaryota</taxon>
        <taxon>Sar</taxon>
        <taxon>Alveolata</taxon>
        <taxon>Dinophyceae</taxon>
        <taxon>Suessiales</taxon>
        <taxon>Symbiodiniaceae</taxon>
        <taxon>Symbiodinium</taxon>
    </lineage>
</organism>
<comment type="caution">
    <text evidence="3">The sequence shown here is derived from an EMBL/GenBank/DDBJ whole genome shotgun (WGS) entry which is preliminary data.</text>
</comment>
<feature type="coiled-coil region" evidence="1">
    <location>
        <begin position="99"/>
        <end position="126"/>
    </location>
</feature>
<keyword evidence="1" id="KW-0175">Coiled coil</keyword>
<evidence type="ECO:0000313" key="3">
    <source>
        <dbReference type="EMBL" id="OLP79898.1"/>
    </source>
</evidence>
<proteinExistence type="predicted"/>
<sequence>MSVPITSKHYLTTGTKLMSSWGNCKLATVSTSSTSAHQQKWGPCPTPCLGRWTVFWQPREAVVARKRPAQLGAPYSQEDLEAIQQLCEDLTALWDRVRLAEDEEQLRVLKLSHRQMQRQLQRFRRQARGRFVQNICKEAEESMHSHDTGKFYRTLKRLGIHLSEHSNEGKVEHGLKELREHCQKVSGTVKHVKEEVLHDVPGRQVEQWLGDTPSSQEIRMATSKVRDCASGWDEVTAGMLRWSGPTARQCVVSLVQYLWNAPPSQWERSIKTGIGVRMYKHKGDRQDLGNYRIIMLLSVISRVVARVVATRLQKWAEQAGFLHDLQYGFRPSRRCTDPALIFILLLDMANSAKPEDDTEEDPLVFVLRDIVKAYPSVQRHLAWRLFHRLGVPDKMLRVLSPLHDGTLYRIRSGREYIDEFNMAVGFREGCPSSPVCFSIFRNFAICGFLRLRQKHGDEGLCLAVKPGGPVNTRKALSKKPEHDEVMRLLAVLFADDATGLTRLSHLDAFEADMQNALELYKEQLHPGKTHRLHAGHRPGPRSKFDDAVRFLGVWLQWDGGIVDVELSAYWRLLRQIMAFSSLPASDWSQRWLEVAAEQFVAKGQYNVNNVAKSSRSPARHSEAEGLALNLGVPHDIDVTAIRSGSSGDAGLLNQLLRSHLLQDNLVREATNATKLCLVIKASEDQEAVRPRKVFLFAAVVDRLMQQYGDGAMKTALEYFKEMDPEDLDLFLACERAVLMGDRNAHAGSSTGQVIGATCTFPAASMAEAEPELPALDWEGLAQVHSDEDLDTLHQLRADLNAMWEQIRQSTDEQVTQDLKRQHKLLNRSIQCFRVQARGRFVRSICKEAEEHMQFHDLGKFYQSLKKLGVHLDGHTLEGKVTHGLADVRKHCKSMGSNLVPVAESMLDSVPLAWSHPHRQ</sequence>
<dbReference type="EMBL" id="LSRX01001437">
    <property type="protein sequence ID" value="OLP79898.1"/>
    <property type="molecule type" value="Genomic_DNA"/>
</dbReference>
<dbReference type="Pfam" id="PF00078">
    <property type="entry name" value="RVT_1"/>
    <property type="match status" value="1"/>
</dbReference>
<accession>A0A1Q9CAG6</accession>
<reference evidence="3 4" key="1">
    <citation type="submission" date="2016-02" db="EMBL/GenBank/DDBJ databases">
        <title>Genome analysis of coral dinoflagellate symbionts highlights evolutionary adaptations to a symbiotic lifestyle.</title>
        <authorList>
            <person name="Aranda M."/>
            <person name="Li Y."/>
            <person name="Liew Y.J."/>
            <person name="Baumgarten S."/>
            <person name="Simakov O."/>
            <person name="Wilson M."/>
            <person name="Piel J."/>
            <person name="Ashoor H."/>
            <person name="Bougouffa S."/>
            <person name="Bajic V.B."/>
            <person name="Ryu T."/>
            <person name="Ravasi T."/>
            <person name="Bayer T."/>
            <person name="Micklem G."/>
            <person name="Kim H."/>
            <person name="Bhak J."/>
            <person name="Lajeunesse T.C."/>
            <person name="Voolstra C.R."/>
        </authorList>
    </citation>
    <scope>NUCLEOTIDE SEQUENCE [LARGE SCALE GENOMIC DNA]</scope>
    <source>
        <strain evidence="3 4">CCMP2467</strain>
    </source>
</reference>
<feature type="domain" description="Reverse transcriptase" evidence="2">
    <location>
        <begin position="284"/>
        <end position="554"/>
    </location>
</feature>
<dbReference type="OrthoDB" id="6625457at2759"/>
<evidence type="ECO:0000313" key="4">
    <source>
        <dbReference type="Proteomes" id="UP000186817"/>
    </source>
</evidence>
<name>A0A1Q9CAG6_SYMMI</name>
<gene>
    <name evidence="3" type="ORF">AK812_SmicGene39761</name>
</gene>
<dbReference type="PANTHER" id="PTHR19446">
    <property type="entry name" value="REVERSE TRANSCRIPTASES"/>
    <property type="match status" value="1"/>
</dbReference>
<dbReference type="Proteomes" id="UP000186817">
    <property type="component" value="Unassembled WGS sequence"/>
</dbReference>
<evidence type="ECO:0000256" key="1">
    <source>
        <dbReference type="SAM" id="Coils"/>
    </source>
</evidence>